<dbReference type="GO" id="GO:0005634">
    <property type="term" value="C:nucleus"/>
    <property type="evidence" value="ECO:0007669"/>
    <property type="project" value="UniProtKB-SubCell"/>
</dbReference>
<keyword evidence="8" id="KW-1185">Reference proteome</keyword>
<dbReference type="GO" id="GO:0000981">
    <property type="term" value="F:DNA-binding transcription factor activity, RNA polymerase II-specific"/>
    <property type="evidence" value="ECO:0007669"/>
    <property type="project" value="TreeGrafter"/>
</dbReference>
<proteinExistence type="predicted"/>
<keyword evidence="4" id="KW-0804">Transcription</keyword>
<keyword evidence="3" id="KW-0238">DNA-binding</keyword>
<evidence type="ECO:0008006" key="9">
    <source>
        <dbReference type="Google" id="ProtNLM"/>
    </source>
</evidence>
<feature type="compositionally biased region" description="Polar residues" evidence="6">
    <location>
        <begin position="107"/>
        <end position="131"/>
    </location>
</feature>
<evidence type="ECO:0000313" key="8">
    <source>
        <dbReference type="Proteomes" id="UP001342314"/>
    </source>
</evidence>
<comment type="caution">
    <text evidence="7">The sequence shown here is derived from an EMBL/GenBank/DDBJ whole genome shotgun (WGS) entry which is preliminary data.</text>
</comment>
<feature type="region of interest" description="Disordered" evidence="6">
    <location>
        <begin position="767"/>
        <end position="788"/>
    </location>
</feature>
<evidence type="ECO:0000256" key="5">
    <source>
        <dbReference type="ARBA" id="ARBA00023242"/>
    </source>
</evidence>
<name>A0AAV5GAY5_9BASI</name>
<feature type="region of interest" description="Disordered" evidence="6">
    <location>
        <begin position="105"/>
        <end position="134"/>
    </location>
</feature>
<organism evidence="7 8">
    <name type="scientific">Rhodotorula paludigena</name>
    <dbReference type="NCBI Taxonomy" id="86838"/>
    <lineage>
        <taxon>Eukaryota</taxon>
        <taxon>Fungi</taxon>
        <taxon>Dikarya</taxon>
        <taxon>Basidiomycota</taxon>
        <taxon>Pucciniomycotina</taxon>
        <taxon>Microbotryomycetes</taxon>
        <taxon>Sporidiobolales</taxon>
        <taxon>Sporidiobolaceae</taxon>
        <taxon>Rhodotorula</taxon>
    </lineage>
</organism>
<dbReference type="EMBL" id="BQKY01000001">
    <property type="protein sequence ID" value="GJN87579.1"/>
    <property type="molecule type" value="Genomic_DNA"/>
</dbReference>
<evidence type="ECO:0000256" key="6">
    <source>
        <dbReference type="SAM" id="MobiDB-lite"/>
    </source>
</evidence>
<feature type="compositionally biased region" description="Pro residues" evidence="6">
    <location>
        <begin position="713"/>
        <end position="730"/>
    </location>
</feature>
<evidence type="ECO:0000256" key="4">
    <source>
        <dbReference type="ARBA" id="ARBA00023163"/>
    </source>
</evidence>
<evidence type="ECO:0000256" key="2">
    <source>
        <dbReference type="ARBA" id="ARBA00023015"/>
    </source>
</evidence>
<comment type="subcellular location">
    <subcellularLocation>
        <location evidence="1">Nucleus</location>
    </subcellularLocation>
</comment>
<evidence type="ECO:0000313" key="7">
    <source>
        <dbReference type="EMBL" id="GJN87579.1"/>
    </source>
</evidence>
<feature type="region of interest" description="Disordered" evidence="6">
    <location>
        <begin position="1"/>
        <end position="61"/>
    </location>
</feature>
<accession>A0AAV5GAY5</accession>
<dbReference type="PANTHER" id="PTHR31845:SF17">
    <property type="entry name" value="ZN(II)2CYS6 TRANSCRIPTION FACTOR (EUROFUNG)"/>
    <property type="match status" value="1"/>
</dbReference>
<feature type="compositionally biased region" description="Low complexity" evidence="6">
    <location>
        <begin position="778"/>
        <end position="788"/>
    </location>
</feature>
<gene>
    <name evidence="7" type="ORF">Rhopal_000533-T1</name>
</gene>
<sequence>MDRPAPAIAALPPSKTTLSRSATPVASTRTTRGATPAQPAPPAPVASTSAAPAPPAAPSPDVAEQLRLMNARLESLESTLSRAHFAPAAPGTPRVPGLAPQALAAHKTNSLAGSESSPMTGVTPQSLNATHETQHDGVGVNAVETAGEAMAVEGLVDLGAAQDRNNNGHGPAQAMWESVKPDVLGRGIMTLEECDAEFDFYFENIQPWTALLSTTLDRHPLVVRERSPLLFHAILLITLYYRPRTSANIILYRAVSSILDSILAPQILCPQPDQLSFDFVRAVHLLLMYKPVQYSSLNARGISDTAQIESASKMNVRASWMLRLLVSRVSAFIGLPSIATTFAQAFANQHITPIPDEIISQQRLYLGCVFHESHGALQSGKSANFVPQDACRTTRLFAQLRRQPSDVRLAASVELVAHAATALNARTDAGVLEDADLRQFDDEMDAWHEYWAPLLESVHAHDGDDSVAWSLFYPYASFTRLTVRGFAFNKWKAERKARALAARGSAAPPGLAAATLGEDERESIAKAVEVAHEMMLAISTEGRELRSGRTGAKVQWRNDAGPLVPDPEVVRMLKWATDSLTCVMFSYPLIFLAKLANEGLLRSDLTVIAHGSTPLPSTAMSPEDKLCRLFQLGADLLDAIAPNPHHPSVRQAAFLRKVWDAGISGRRSITSAPSSPRLGAQAGNGPVPPIQPQALSQQLQQTARAQAAQRSAPQPPTLAPPVLAPATLPPPPQSAFTANIAATGSAAAALSSYTDFSLSAAYQPTPIHSPPFGAQQGPSIQQAVASSQQAGQSLAPAAPLVEDPFAALLSGVSPSIFDAGQSFFSLDGGIDWPSLNGGPLDGMGGGGSGGFSF</sequence>
<dbReference type="Proteomes" id="UP001342314">
    <property type="component" value="Unassembled WGS sequence"/>
</dbReference>
<keyword evidence="5" id="KW-0539">Nucleus</keyword>
<dbReference type="InterPro" id="IPR051089">
    <property type="entry name" value="prtT"/>
</dbReference>
<feature type="compositionally biased region" description="Polar residues" evidence="6">
    <location>
        <begin position="14"/>
        <end position="33"/>
    </location>
</feature>
<dbReference type="AlphaFoldDB" id="A0AAV5GAY5"/>
<protein>
    <recommendedName>
        <fullName evidence="9">Transcription factor domain-containing protein</fullName>
    </recommendedName>
</protein>
<reference evidence="7 8" key="1">
    <citation type="submission" date="2021-12" db="EMBL/GenBank/DDBJ databases">
        <title>High titer production of polyol ester of fatty acids by Rhodotorula paludigena BS15 towards product separation-free biomass refinery.</title>
        <authorList>
            <person name="Mano J."/>
            <person name="Ono H."/>
            <person name="Tanaka T."/>
            <person name="Naito K."/>
            <person name="Sushida H."/>
            <person name="Ike M."/>
            <person name="Tokuyasu K."/>
            <person name="Kitaoka M."/>
        </authorList>
    </citation>
    <scope>NUCLEOTIDE SEQUENCE [LARGE SCALE GENOMIC DNA]</scope>
    <source>
        <strain evidence="7 8">BS15</strain>
    </source>
</reference>
<dbReference type="PANTHER" id="PTHR31845">
    <property type="entry name" value="FINGER DOMAIN PROTEIN, PUTATIVE-RELATED"/>
    <property type="match status" value="1"/>
</dbReference>
<feature type="region of interest" description="Disordered" evidence="6">
    <location>
        <begin position="667"/>
        <end position="730"/>
    </location>
</feature>
<dbReference type="GO" id="GO:0000976">
    <property type="term" value="F:transcription cis-regulatory region binding"/>
    <property type="evidence" value="ECO:0007669"/>
    <property type="project" value="TreeGrafter"/>
</dbReference>
<keyword evidence="2" id="KW-0805">Transcription regulation</keyword>
<evidence type="ECO:0000256" key="1">
    <source>
        <dbReference type="ARBA" id="ARBA00004123"/>
    </source>
</evidence>
<feature type="compositionally biased region" description="Low complexity" evidence="6">
    <location>
        <begin position="692"/>
        <end position="712"/>
    </location>
</feature>
<evidence type="ECO:0000256" key="3">
    <source>
        <dbReference type="ARBA" id="ARBA00023125"/>
    </source>
</evidence>